<dbReference type="PANTHER" id="PTHR32054:SF2">
    <property type="entry name" value="PROTEIN PLASTID MOVEMENT IMPAIRED 2"/>
    <property type="match status" value="1"/>
</dbReference>
<dbReference type="Proteomes" id="UP000593562">
    <property type="component" value="Unassembled WGS sequence"/>
</dbReference>
<name>A0A7J7CUC8_TRIWF</name>
<comment type="caution">
    <text evidence="5">The sequence shown here is derived from an EMBL/GenBank/DDBJ whole genome shotgun (WGS) entry which is preliminary data.</text>
</comment>
<dbReference type="EMBL" id="JAAARO010000013">
    <property type="protein sequence ID" value="KAF5737732.1"/>
    <property type="molecule type" value="Genomic_DNA"/>
</dbReference>
<dbReference type="AlphaFoldDB" id="A0A7J7CUC8"/>
<sequence length="604" mass="67943">MDGKVFDARRRIGKVKAAIDMYGGTIIEGSPSMKKSQLGFSESPSESRELHNARRDMVRFKERRNAAESENAKAESELSNAKKTVSLLSSMIEETNTSAEVRKRGVEMLKKSAEPESDQYAEVMRELEFVKQELSKLKLDMAIVLGEKKCAEKEIESSRSKMSSASSSVEALRKEIEEVNEEQVIVELAQIEAAKEYGEIDAQRVKEACEFSFTMQETRKKIIDAIEEIEASKNLENRLAITVSDIDFLQNELKQIKEMDMNMVQRNDSSRESDDSSLLRSITEELDAAKKELDLIREEGFQFMGSMDIIRSELQRVTGEVARSKKTEEKTESTIQKLNSKLLRMKSKLEAISAAGAKAKSIASNLSNTLEQLTTEAAAAKREKELIVEETAAVKAEIPLTESEIGLTEARLEAAAQELEVVKISEALALEDLKNLIEHSKRARASASQHSSSITISKFEYEYLTGRAVEAEEIADKKVAAAHAWIEALKASEKETLMKIEMAQREIKETERSVLSQRMDEGELNNRRKKSEKNVEAENMPFTSPRKSMKGYGNLTPSRRAKFRKSASPAIRLSRSTSYTVRKRKKVMPNFGRFFAGKALDKDQ</sequence>
<dbReference type="InterPro" id="IPR008545">
    <property type="entry name" value="Web"/>
</dbReference>
<evidence type="ECO:0000256" key="3">
    <source>
        <dbReference type="SAM" id="Coils"/>
    </source>
</evidence>
<feature type="coiled-coil region" evidence="3">
    <location>
        <begin position="215"/>
        <end position="252"/>
    </location>
</feature>
<gene>
    <name evidence="5" type="ORF">HS088_TW13G00621</name>
</gene>
<dbReference type="OrthoDB" id="685331at2759"/>
<evidence type="ECO:0000313" key="5">
    <source>
        <dbReference type="EMBL" id="KAF5737732.1"/>
    </source>
</evidence>
<feature type="coiled-coil region" evidence="3">
    <location>
        <begin position="335"/>
        <end position="390"/>
    </location>
</feature>
<protein>
    <recommendedName>
        <fullName evidence="7">Protein PLASTID MOVEMENT IMPAIRED 2</fullName>
    </recommendedName>
</protein>
<feature type="compositionally biased region" description="Polar residues" evidence="4">
    <location>
        <begin position="33"/>
        <end position="44"/>
    </location>
</feature>
<keyword evidence="2 3" id="KW-0175">Coiled coil</keyword>
<accession>A0A7J7CUC8</accession>
<dbReference type="InParanoid" id="A0A7J7CUC8"/>
<feature type="coiled-coil region" evidence="3">
    <location>
        <begin position="120"/>
        <end position="189"/>
    </location>
</feature>
<feature type="compositionally biased region" description="Basic and acidic residues" evidence="4">
    <location>
        <begin position="516"/>
        <end position="536"/>
    </location>
</feature>
<evidence type="ECO:0000256" key="2">
    <source>
        <dbReference type="ARBA" id="ARBA00023054"/>
    </source>
</evidence>
<dbReference type="FunCoup" id="A0A7J7CUC8">
    <property type="interactions" value="643"/>
</dbReference>
<reference evidence="5 6" key="1">
    <citation type="journal article" date="2020" name="Nat. Commun.">
        <title>Genome of Tripterygium wilfordii and identification of cytochrome P450 involved in triptolide biosynthesis.</title>
        <authorList>
            <person name="Tu L."/>
            <person name="Su P."/>
            <person name="Zhang Z."/>
            <person name="Gao L."/>
            <person name="Wang J."/>
            <person name="Hu T."/>
            <person name="Zhou J."/>
            <person name="Zhang Y."/>
            <person name="Zhao Y."/>
            <person name="Liu Y."/>
            <person name="Song Y."/>
            <person name="Tong Y."/>
            <person name="Lu Y."/>
            <person name="Yang J."/>
            <person name="Xu C."/>
            <person name="Jia M."/>
            <person name="Peters R.J."/>
            <person name="Huang L."/>
            <person name="Gao W."/>
        </authorList>
    </citation>
    <scope>NUCLEOTIDE SEQUENCE [LARGE SCALE GENOMIC DNA]</scope>
    <source>
        <strain evidence="6">cv. XIE 37</strain>
        <tissue evidence="5">Leaf</tissue>
    </source>
</reference>
<comment type="similarity">
    <text evidence="1">Belongs to the WEB family.</text>
</comment>
<dbReference type="GO" id="GO:0005829">
    <property type="term" value="C:cytosol"/>
    <property type="evidence" value="ECO:0007669"/>
    <property type="project" value="TreeGrafter"/>
</dbReference>
<evidence type="ECO:0000256" key="4">
    <source>
        <dbReference type="SAM" id="MobiDB-lite"/>
    </source>
</evidence>
<evidence type="ECO:0000256" key="1">
    <source>
        <dbReference type="ARBA" id="ARBA00005485"/>
    </source>
</evidence>
<evidence type="ECO:0008006" key="7">
    <source>
        <dbReference type="Google" id="ProtNLM"/>
    </source>
</evidence>
<dbReference type="PANTHER" id="PTHR32054">
    <property type="entry name" value="HEAVY CHAIN, PUTATIVE, EXPRESSED-RELATED-RELATED"/>
    <property type="match status" value="1"/>
</dbReference>
<feature type="region of interest" description="Disordered" evidence="4">
    <location>
        <begin position="30"/>
        <end position="52"/>
    </location>
</feature>
<keyword evidence="6" id="KW-1185">Reference proteome</keyword>
<organism evidence="5 6">
    <name type="scientific">Tripterygium wilfordii</name>
    <name type="common">Thunder God vine</name>
    <dbReference type="NCBI Taxonomy" id="458696"/>
    <lineage>
        <taxon>Eukaryota</taxon>
        <taxon>Viridiplantae</taxon>
        <taxon>Streptophyta</taxon>
        <taxon>Embryophyta</taxon>
        <taxon>Tracheophyta</taxon>
        <taxon>Spermatophyta</taxon>
        <taxon>Magnoliopsida</taxon>
        <taxon>eudicotyledons</taxon>
        <taxon>Gunneridae</taxon>
        <taxon>Pentapetalae</taxon>
        <taxon>rosids</taxon>
        <taxon>fabids</taxon>
        <taxon>Celastrales</taxon>
        <taxon>Celastraceae</taxon>
        <taxon>Tripterygium</taxon>
    </lineage>
</organism>
<feature type="region of interest" description="Disordered" evidence="4">
    <location>
        <begin position="516"/>
        <end position="569"/>
    </location>
</feature>
<dbReference type="GO" id="GO:0009904">
    <property type="term" value="P:chloroplast accumulation movement"/>
    <property type="evidence" value="ECO:0007669"/>
    <property type="project" value="TreeGrafter"/>
</dbReference>
<dbReference type="GO" id="GO:0009903">
    <property type="term" value="P:chloroplast avoidance movement"/>
    <property type="evidence" value="ECO:0007669"/>
    <property type="project" value="TreeGrafter"/>
</dbReference>
<evidence type="ECO:0000313" key="6">
    <source>
        <dbReference type="Proteomes" id="UP000593562"/>
    </source>
</evidence>
<proteinExistence type="inferred from homology"/>
<dbReference type="Pfam" id="PF05701">
    <property type="entry name" value="WEMBL"/>
    <property type="match status" value="1"/>
</dbReference>